<dbReference type="RefSeq" id="WP_188447840.1">
    <property type="nucleotide sequence ID" value="NZ_BMFO01000001.1"/>
</dbReference>
<protein>
    <submittedName>
        <fullName evidence="2">Uncharacterized protein</fullName>
    </submittedName>
</protein>
<name>A0A917CG28_9GAMM</name>
<keyword evidence="1" id="KW-0732">Signal</keyword>
<proteinExistence type="predicted"/>
<dbReference type="Proteomes" id="UP000632858">
    <property type="component" value="Unassembled WGS sequence"/>
</dbReference>
<evidence type="ECO:0000313" key="2">
    <source>
        <dbReference type="EMBL" id="GGF87870.1"/>
    </source>
</evidence>
<dbReference type="EMBL" id="BMFO01000001">
    <property type="protein sequence ID" value="GGF87870.1"/>
    <property type="molecule type" value="Genomic_DNA"/>
</dbReference>
<feature type="signal peptide" evidence="1">
    <location>
        <begin position="1"/>
        <end position="24"/>
    </location>
</feature>
<sequence>MKSPLLVFALCALFLLLSTGGTPQAPVRFKLNAESTAAGAGAPPTAAVSKAKSSRLPRWHRVIPGMFR</sequence>
<feature type="chain" id="PRO_5037064952" evidence="1">
    <location>
        <begin position="25"/>
        <end position="68"/>
    </location>
</feature>
<gene>
    <name evidence="2" type="ORF">GCM10010960_07240</name>
</gene>
<organism evidence="2 3">
    <name type="scientific">Arenimonas maotaiensis</name>
    <dbReference type="NCBI Taxonomy" id="1446479"/>
    <lineage>
        <taxon>Bacteria</taxon>
        <taxon>Pseudomonadati</taxon>
        <taxon>Pseudomonadota</taxon>
        <taxon>Gammaproteobacteria</taxon>
        <taxon>Lysobacterales</taxon>
        <taxon>Lysobacteraceae</taxon>
        <taxon>Arenimonas</taxon>
    </lineage>
</organism>
<dbReference type="AlphaFoldDB" id="A0A917CG28"/>
<keyword evidence="3" id="KW-1185">Reference proteome</keyword>
<comment type="caution">
    <text evidence="2">The sequence shown here is derived from an EMBL/GenBank/DDBJ whole genome shotgun (WGS) entry which is preliminary data.</text>
</comment>
<accession>A0A917CG28</accession>
<reference evidence="2" key="2">
    <citation type="submission" date="2020-09" db="EMBL/GenBank/DDBJ databases">
        <authorList>
            <person name="Sun Q."/>
            <person name="Zhou Y."/>
        </authorList>
    </citation>
    <scope>NUCLEOTIDE SEQUENCE</scope>
    <source>
        <strain evidence="2">CGMCC 1.12726</strain>
    </source>
</reference>
<evidence type="ECO:0000313" key="3">
    <source>
        <dbReference type="Proteomes" id="UP000632858"/>
    </source>
</evidence>
<evidence type="ECO:0000256" key="1">
    <source>
        <dbReference type="SAM" id="SignalP"/>
    </source>
</evidence>
<reference evidence="2" key="1">
    <citation type="journal article" date="2014" name="Int. J. Syst. Evol. Microbiol.">
        <title>Complete genome sequence of Corynebacterium casei LMG S-19264T (=DSM 44701T), isolated from a smear-ripened cheese.</title>
        <authorList>
            <consortium name="US DOE Joint Genome Institute (JGI-PGF)"/>
            <person name="Walter F."/>
            <person name="Albersmeier A."/>
            <person name="Kalinowski J."/>
            <person name="Ruckert C."/>
        </authorList>
    </citation>
    <scope>NUCLEOTIDE SEQUENCE</scope>
    <source>
        <strain evidence="2">CGMCC 1.12726</strain>
    </source>
</reference>